<reference evidence="3" key="2">
    <citation type="submission" date="2024-03" db="EMBL/GenBank/DDBJ databases">
        <authorList>
            <person name="Ni Y."/>
            <person name="Xu T."/>
            <person name="Yan S."/>
            <person name="Chen L."/>
            <person name="Wang Y."/>
        </authorList>
    </citation>
    <scope>NUCLEOTIDE SEQUENCE</scope>
    <source>
        <strain evidence="3">NTT1</strain>
        <strain evidence="2">NTT2</strain>
    </source>
</reference>
<feature type="transmembrane region" description="Helical" evidence="1">
    <location>
        <begin position="97"/>
        <end position="114"/>
    </location>
</feature>
<name>A0AAT9JAR8_9VIRU</name>
<proteinExistence type="predicted"/>
<sequence length="136" mass="15232">MEISILEYIVYALIGYSSFAVLIVSAVKEIPDSRVLSLVRVIYLFPGIIALMILASSGINIDVNTVTTNNLIKSINTTQTWTEATTQSNTIILQNPVWSMFHWLLAITLIFYMIKQILNLLTKAPAQGVREDNEVE</sequence>
<organism evidence="3">
    <name type="scientific">Nitrosopumilaceae spindle-shaped virus</name>
    <dbReference type="NCBI Taxonomy" id="3065433"/>
    <lineage>
        <taxon>Viruses</taxon>
    </lineage>
</organism>
<reference evidence="3" key="1">
    <citation type="journal article" date="2024" name="Environ. Microbiol. Rep.">
        <title>Hiding in plain sight: The discovery of complete genomes of 11 hypothetical spindle-shaped viruses that putatively infect mesophilic ammonia-oxidizing archaea.</title>
        <authorList>
            <person name="Ni Y."/>
            <person name="Xu T."/>
            <person name="Yan S."/>
            <person name="Chen L."/>
            <person name="Wang Y."/>
        </authorList>
    </citation>
    <scope>NUCLEOTIDE SEQUENCE</scope>
    <source>
        <strain evidence="3">NTT1</strain>
        <strain evidence="2">NTT2</strain>
    </source>
</reference>
<evidence type="ECO:0000313" key="2">
    <source>
        <dbReference type="EMBL" id="DBA51765.1"/>
    </source>
</evidence>
<keyword evidence="1" id="KW-0812">Transmembrane</keyword>
<evidence type="ECO:0000313" key="3">
    <source>
        <dbReference type="EMBL" id="DBA52202.1"/>
    </source>
</evidence>
<feature type="transmembrane region" description="Helical" evidence="1">
    <location>
        <begin position="6"/>
        <end position="27"/>
    </location>
</feature>
<keyword evidence="1" id="KW-1133">Transmembrane helix</keyword>
<dbReference type="EMBL" id="BK067783">
    <property type="protein sequence ID" value="DBA51765.1"/>
    <property type="molecule type" value="Genomic_DNA"/>
</dbReference>
<protein>
    <submittedName>
        <fullName evidence="3">ORF61</fullName>
    </submittedName>
    <submittedName>
        <fullName evidence="2">ORF66</fullName>
    </submittedName>
</protein>
<feature type="transmembrane region" description="Helical" evidence="1">
    <location>
        <begin position="39"/>
        <end position="61"/>
    </location>
</feature>
<keyword evidence="1" id="KW-0472">Membrane</keyword>
<dbReference type="EMBL" id="BK067791">
    <property type="protein sequence ID" value="DBA52202.1"/>
    <property type="molecule type" value="Genomic_DNA"/>
</dbReference>
<evidence type="ECO:0000256" key="1">
    <source>
        <dbReference type="SAM" id="Phobius"/>
    </source>
</evidence>
<accession>A0AAT9JAR8</accession>